<dbReference type="Pfam" id="PF06267">
    <property type="entry name" value="DUF1028"/>
    <property type="match status" value="1"/>
</dbReference>
<accession>A0A7W4JSK0</accession>
<gene>
    <name evidence="1" type="ORF">HLH34_08920</name>
</gene>
<comment type="caution">
    <text evidence="1">The sequence shown here is derived from an EMBL/GenBank/DDBJ whole genome shotgun (WGS) entry which is preliminary data.</text>
</comment>
<keyword evidence="2" id="KW-1185">Reference proteome</keyword>
<proteinExistence type="predicted"/>
<dbReference type="SUPFAM" id="SSF56235">
    <property type="entry name" value="N-terminal nucleophile aminohydrolases (Ntn hydrolases)"/>
    <property type="match status" value="1"/>
</dbReference>
<protein>
    <submittedName>
        <fullName evidence="1">DUF1028 domain-containing protein</fullName>
    </submittedName>
</protein>
<dbReference type="Gene3D" id="3.60.20.10">
    <property type="entry name" value="Glutamine Phosphoribosylpyrophosphate, subunit 1, domain 1"/>
    <property type="match status" value="1"/>
</dbReference>
<dbReference type="Proteomes" id="UP000555756">
    <property type="component" value="Unassembled WGS sequence"/>
</dbReference>
<dbReference type="InterPro" id="IPR029055">
    <property type="entry name" value="Ntn_hydrolases_N"/>
</dbReference>
<organism evidence="1 2">
    <name type="scientific">Gluconacetobacter azotocaptans</name>
    <dbReference type="NCBI Taxonomy" id="142834"/>
    <lineage>
        <taxon>Bacteria</taxon>
        <taxon>Pseudomonadati</taxon>
        <taxon>Pseudomonadota</taxon>
        <taxon>Alphaproteobacteria</taxon>
        <taxon>Acetobacterales</taxon>
        <taxon>Acetobacteraceae</taxon>
        <taxon>Gluconacetobacter</taxon>
    </lineage>
</organism>
<dbReference type="RefSeq" id="WP_183119213.1">
    <property type="nucleotide sequence ID" value="NZ_JABEQF010000005.1"/>
</dbReference>
<dbReference type="PANTHER" id="PTHR39328:SF1">
    <property type="entry name" value="BLL2871 PROTEIN"/>
    <property type="match status" value="1"/>
</dbReference>
<name>A0A7W4JSK0_9PROT</name>
<reference evidence="1 2" key="1">
    <citation type="submission" date="2020-04" db="EMBL/GenBank/DDBJ databases">
        <title>Description of novel Gluconacetobacter.</title>
        <authorList>
            <person name="Sombolestani A."/>
        </authorList>
    </citation>
    <scope>NUCLEOTIDE SEQUENCE [LARGE SCALE GENOMIC DNA]</scope>
    <source>
        <strain evidence="1 2">LMG 21311</strain>
    </source>
</reference>
<dbReference type="PANTHER" id="PTHR39328">
    <property type="entry name" value="BLL2871 PROTEIN"/>
    <property type="match status" value="1"/>
</dbReference>
<dbReference type="EMBL" id="JABEQF010000005">
    <property type="protein sequence ID" value="MBB2190090.1"/>
    <property type="molecule type" value="Genomic_DNA"/>
</dbReference>
<sequence length="225" mass="23248">MTFSIAARCARTGQFGSAVVSSSPAVAARCAWARAGVGAVTTQNVTDPRLGPAGLDLLARGLTAEECCAVLSRTASGSAFRQLTIVDRHGGTAVWSGSGTLGLYASACGADVVSAGNLLANREVPGAIVRAFEGSDPALELGDRLLLALQAGLAAGGEAGPVHSAGMVVVDREAWPLTDLRVDWDDRPVGRLADIWAVWRPQMYDYVERALNPDAAPSYGVPGDE</sequence>
<evidence type="ECO:0000313" key="1">
    <source>
        <dbReference type="EMBL" id="MBB2190090.1"/>
    </source>
</evidence>
<dbReference type="InterPro" id="IPR010430">
    <property type="entry name" value="DUF1028"/>
</dbReference>
<dbReference type="AlphaFoldDB" id="A0A7W4JSK0"/>
<evidence type="ECO:0000313" key="2">
    <source>
        <dbReference type="Proteomes" id="UP000555756"/>
    </source>
</evidence>